<dbReference type="AlphaFoldDB" id="A0A9D2DSY8"/>
<accession>A0A9D2DSY8</accession>
<evidence type="ECO:0000256" key="1">
    <source>
        <dbReference type="SAM" id="SignalP"/>
    </source>
</evidence>
<keyword evidence="1" id="KW-0732">Signal</keyword>
<dbReference type="EMBL" id="DXBU01000092">
    <property type="protein sequence ID" value="HIZ22503.1"/>
    <property type="molecule type" value="Genomic_DNA"/>
</dbReference>
<feature type="signal peptide" evidence="1">
    <location>
        <begin position="1"/>
        <end position="24"/>
    </location>
</feature>
<sequence length="159" mass="17332">MKKKRAAGMFCMMMAVSVAVPVSAAQKQESMTLTLDVGSEYTLTIPMDMDIPFGAEETNIGSVKVTGNVKPAETVEVDVEIGNFISQDNPQDTIALTLINKNDNSEFGTSIWNEKEMRDETKEIPLAVQVKEEDWAKAYAGTYQATLTFTASLITPSAP</sequence>
<proteinExistence type="predicted"/>
<reference evidence="2" key="1">
    <citation type="journal article" date="2021" name="PeerJ">
        <title>Extensive microbial diversity within the chicken gut microbiome revealed by metagenomics and culture.</title>
        <authorList>
            <person name="Gilroy R."/>
            <person name="Ravi A."/>
            <person name="Getino M."/>
            <person name="Pursley I."/>
            <person name="Horton D.L."/>
            <person name="Alikhan N.F."/>
            <person name="Baker D."/>
            <person name="Gharbi K."/>
            <person name="Hall N."/>
            <person name="Watson M."/>
            <person name="Adriaenssens E.M."/>
            <person name="Foster-Nyarko E."/>
            <person name="Jarju S."/>
            <person name="Secka A."/>
            <person name="Antonio M."/>
            <person name="Oren A."/>
            <person name="Chaudhuri R.R."/>
            <person name="La Ragione R."/>
            <person name="Hildebrand F."/>
            <person name="Pallen M.J."/>
        </authorList>
    </citation>
    <scope>NUCLEOTIDE SEQUENCE</scope>
    <source>
        <strain evidence="2">14324</strain>
    </source>
</reference>
<reference evidence="2" key="2">
    <citation type="submission" date="2021-04" db="EMBL/GenBank/DDBJ databases">
        <authorList>
            <person name="Gilroy R."/>
        </authorList>
    </citation>
    <scope>NUCLEOTIDE SEQUENCE</scope>
    <source>
        <strain evidence="2">14324</strain>
    </source>
</reference>
<evidence type="ECO:0000313" key="3">
    <source>
        <dbReference type="Proteomes" id="UP000824041"/>
    </source>
</evidence>
<gene>
    <name evidence="2" type="ORF">IAA21_06870</name>
</gene>
<name>A0A9D2DSY8_9FIRM</name>
<protein>
    <recommendedName>
        <fullName evidence="4">WxL domain-containing protein</fullName>
    </recommendedName>
</protein>
<organism evidence="2 3">
    <name type="scientific">Candidatus Blautia faecigallinarum</name>
    <dbReference type="NCBI Taxonomy" id="2838488"/>
    <lineage>
        <taxon>Bacteria</taxon>
        <taxon>Bacillati</taxon>
        <taxon>Bacillota</taxon>
        <taxon>Clostridia</taxon>
        <taxon>Lachnospirales</taxon>
        <taxon>Lachnospiraceae</taxon>
        <taxon>Blautia</taxon>
    </lineage>
</organism>
<evidence type="ECO:0000313" key="2">
    <source>
        <dbReference type="EMBL" id="HIZ22503.1"/>
    </source>
</evidence>
<dbReference type="Proteomes" id="UP000824041">
    <property type="component" value="Unassembled WGS sequence"/>
</dbReference>
<evidence type="ECO:0008006" key="4">
    <source>
        <dbReference type="Google" id="ProtNLM"/>
    </source>
</evidence>
<feature type="chain" id="PRO_5038625779" description="WxL domain-containing protein" evidence="1">
    <location>
        <begin position="25"/>
        <end position="159"/>
    </location>
</feature>
<comment type="caution">
    <text evidence="2">The sequence shown here is derived from an EMBL/GenBank/DDBJ whole genome shotgun (WGS) entry which is preliminary data.</text>
</comment>
<dbReference type="Pfam" id="PF10462">
    <property type="entry name" value="Peptidase_M66"/>
    <property type="match status" value="1"/>
</dbReference>